<dbReference type="EMBL" id="JAVREY010000063">
    <property type="protein sequence ID" value="MDT0467961.1"/>
    <property type="molecule type" value="Genomic_DNA"/>
</dbReference>
<organism evidence="2 3">
    <name type="scientific">Streptomyces gibsoniae</name>
    <dbReference type="NCBI Taxonomy" id="3075529"/>
    <lineage>
        <taxon>Bacteria</taxon>
        <taxon>Bacillati</taxon>
        <taxon>Actinomycetota</taxon>
        <taxon>Actinomycetes</taxon>
        <taxon>Kitasatosporales</taxon>
        <taxon>Streptomycetaceae</taxon>
        <taxon>Streptomyces</taxon>
    </lineage>
</organism>
<comment type="caution">
    <text evidence="2">The sequence shown here is derived from an EMBL/GenBank/DDBJ whole genome shotgun (WGS) entry which is preliminary data.</text>
</comment>
<name>A0ABU2U3Z6_9ACTN</name>
<reference evidence="3" key="1">
    <citation type="submission" date="2023-07" db="EMBL/GenBank/DDBJ databases">
        <title>30 novel species of actinomycetes from the DSMZ collection.</title>
        <authorList>
            <person name="Nouioui I."/>
        </authorList>
    </citation>
    <scope>NUCLEOTIDE SEQUENCE [LARGE SCALE GENOMIC DNA]</scope>
    <source>
        <strain evidence="3">DSM 41699</strain>
    </source>
</reference>
<feature type="region of interest" description="Disordered" evidence="1">
    <location>
        <begin position="175"/>
        <end position="202"/>
    </location>
</feature>
<protein>
    <submittedName>
        <fullName evidence="2">Uncharacterized protein</fullName>
    </submittedName>
</protein>
<accession>A0ABU2U3Z6</accession>
<evidence type="ECO:0000313" key="2">
    <source>
        <dbReference type="EMBL" id="MDT0467961.1"/>
    </source>
</evidence>
<dbReference type="Proteomes" id="UP001183809">
    <property type="component" value="Unassembled WGS sequence"/>
</dbReference>
<sequence>MTGKRRVPQTSRIAEFPEAAAEQARWWERHILEVLHGLPPDAPEGTKPQPEFDPEQRSLAQRERAKAAELTAAGHQVSASGIKQRRQRYQRDGLVGLADRRSAKQMQNFGQVEPAVVEAMRQAIAETAEASSRTIGFIIWRTKQILSDQEETTGIELPSRATLYRLFDKLATGTHATGSARTRRSIGARPSGPFGEVPASAPGELMQIDSTPMDVLVRLDDGVAEKVELTGICARLVTDRVRCAGDAEIRLDGSLHQPRRRPSRYWAVLAA</sequence>
<gene>
    <name evidence="2" type="ORF">RM764_34065</name>
</gene>
<dbReference type="RefSeq" id="WP_311699406.1">
    <property type="nucleotide sequence ID" value="NZ_JAVREY010000063.1"/>
</dbReference>
<evidence type="ECO:0000313" key="3">
    <source>
        <dbReference type="Proteomes" id="UP001183809"/>
    </source>
</evidence>
<evidence type="ECO:0000256" key="1">
    <source>
        <dbReference type="SAM" id="MobiDB-lite"/>
    </source>
</evidence>
<proteinExistence type="predicted"/>
<keyword evidence="3" id="KW-1185">Reference proteome</keyword>
<feature type="region of interest" description="Disordered" evidence="1">
    <location>
        <begin position="37"/>
        <end position="60"/>
    </location>
</feature>